<dbReference type="InterPro" id="IPR011250">
    <property type="entry name" value="OMP/PagP_B-barrel"/>
</dbReference>
<dbReference type="OrthoDB" id="947434at2"/>
<gene>
    <name evidence="2" type="ORF">FHG12_05190</name>
</gene>
<dbReference type="Pfam" id="PF13568">
    <property type="entry name" value="OMP_b-brl_2"/>
    <property type="match status" value="1"/>
</dbReference>
<dbReference type="EMBL" id="CP040896">
    <property type="protein sequence ID" value="QDA59537.1"/>
    <property type="molecule type" value="Genomic_DNA"/>
</dbReference>
<sequence length="236" mass="26048">MQHALLAPGIWVCFIQVAQAHNSAHRQAVLHTVHCEAPAAPYLHPQPEEKAVQQQAPEKRRARFGIKLGGNLSAMNFNQVSPKPSPPFKTIWAPGFTGGFTLQVPLFGKLSLQQDYLISQRAGEDKDAGLKYRLQYLSLPVMLEYAISPRVVLMVGPQFDLLIKAKQQAANGTFNVTHDTEERNVGASAGIELSLSNHLSLDLRYMAGLNHIGLGQRSTVREFKYQLAQATVSLKL</sequence>
<dbReference type="InterPro" id="IPR025665">
    <property type="entry name" value="Beta-barrel_OMP_2"/>
</dbReference>
<dbReference type="SUPFAM" id="SSF56925">
    <property type="entry name" value="OMPA-like"/>
    <property type="match status" value="1"/>
</dbReference>
<dbReference type="KEGG" id="hyj:FHG12_05190"/>
<feature type="domain" description="Outer membrane protein beta-barrel" evidence="1">
    <location>
        <begin position="54"/>
        <end position="212"/>
    </location>
</feature>
<reference evidence="2 3" key="1">
    <citation type="submission" date="2019-06" db="EMBL/GenBank/DDBJ databases">
        <authorList>
            <person name="Srinivasan S."/>
        </authorList>
    </citation>
    <scope>NUCLEOTIDE SEQUENCE [LARGE SCALE GENOMIC DNA]</scope>
    <source>
        <strain evidence="2 3">17J68-5</strain>
    </source>
</reference>
<proteinExistence type="predicted"/>
<dbReference type="AlphaFoldDB" id="A0A5B7ZXD5"/>
<dbReference type="Proteomes" id="UP000305398">
    <property type="component" value="Chromosome"/>
</dbReference>
<accession>A0A5B7ZXD5</accession>
<evidence type="ECO:0000313" key="2">
    <source>
        <dbReference type="EMBL" id="QDA59537.1"/>
    </source>
</evidence>
<name>A0A5B7ZXD5_9BACT</name>
<keyword evidence="3" id="KW-1185">Reference proteome</keyword>
<evidence type="ECO:0000313" key="3">
    <source>
        <dbReference type="Proteomes" id="UP000305398"/>
    </source>
</evidence>
<evidence type="ECO:0000259" key="1">
    <source>
        <dbReference type="Pfam" id="PF13568"/>
    </source>
</evidence>
<protein>
    <submittedName>
        <fullName evidence="2">PorT family protein</fullName>
    </submittedName>
</protein>
<organism evidence="2 3">
    <name type="scientific">Hymenobacter jejuensis</name>
    <dbReference type="NCBI Taxonomy" id="2502781"/>
    <lineage>
        <taxon>Bacteria</taxon>
        <taxon>Pseudomonadati</taxon>
        <taxon>Bacteroidota</taxon>
        <taxon>Cytophagia</taxon>
        <taxon>Cytophagales</taxon>
        <taxon>Hymenobacteraceae</taxon>
        <taxon>Hymenobacter</taxon>
    </lineage>
</organism>
<dbReference type="RefSeq" id="WP_139514718.1">
    <property type="nucleotide sequence ID" value="NZ_CP040896.1"/>
</dbReference>